<gene>
    <name evidence="3" type="ORF">DFP95_108165</name>
</gene>
<protein>
    <submittedName>
        <fullName evidence="3">Uncharacterized protein</fullName>
    </submittedName>
</protein>
<evidence type="ECO:0000313" key="3">
    <source>
        <dbReference type="EMBL" id="RED58638.1"/>
    </source>
</evidence>
<dbReference type="Proteomes" id="UP000256869">
    <property type="component" value="Unassembled WGS sequence"/>
</dbReference>
<organism evidence="3 4">
    <name type="scientific">Cohnella lupini</name>
    <dbReference type="NCBI Taxonomy" id="1294267"/>
    <lineage>
        <taxon>Bacteria</taxon>
        <taxon>Bacillati</taxon>
        <taxon>Bacillota</taxon>
        <taxon>Bacilli</taxon>
        <taxon>Bacillales</taxon>
        <taxon>Paenibacillaceae</taxon>
        <taxon>Cohnella</taxon>
    </lineage>
</organism>
<dbReference type="RefSeq" id="WP_115993613.1">
    <property type="nucleotide sequence ID" value="NZ_QRDY01000008.1"/>
</dbReference>
<evidence type="ECO:0000256" key="2">
    <source>
        <dbReference type="SAM" id="SignalP"/>
    </source>
</evidence>
<feature type="region of interest" description="Disordered" evidence="1">
    <location>
        <begin position="72"/>
        <end position="105"/>
    </location>
</feature>
<name>A0A3D9IA49_9BACL</name>
<keyword evidence="2" id="KW-0732">Signal</keyword>
<evidence type="ECO:0000313" key="4">
    <source>
        <dbReference type="Proteomes" id="UP000256869"/>
    </source>
</evidence>
<proteinExistence type="predicted"/>
<dbReference type="EMBL" id="QRDY01000008">
    <property type="protein sequence ID" value="RED58638.1"/>
    <property type="molecule type" value="Genomic_DNA"/>
</dbReference>
<comment type="caution">
    <text evidence="3">The sequence shown here is derived from an EMBL/GenBank/DDBJ whole genome shotgun (WGS) entry which is preliminary data.</text>
</comment>
<feature type="compositionally biased region" description="Polar residues" evidence="1">
    <location>
        <begin position="73"/>
        <end position="105"/>
    </location>
</feature>
<dbReference type="AlphaFoldDB" id="A0A3D9IA49"/>
<feature type="chain" id="PRO_5038904888" evidence="2">
    <location>
        <begin position="27"/>
        <end position="112"/>
    </location>
</feature>
<reference evidence="3 4" key="1">
    <citation type="submission" date="2018-07" db="EMBL/GenBank/DDBJ databases">
        <title>Genomic Encyclopedia of Type Strains, Phase III (KMG-III): the genomes of soil and plant-associated and newly described type strains.</title>
        <authorList>
            <person name="Whitman W."/>
        </authorList>
    </citation>
    <scope>NUCLEOTIDE SEQUENCE [LARGE SCALE GENOMIC DNA]</scope>
    <source>
        <strain evidence="3 4">CECT 8236</strain>
    </source>
</reference>
<keyword evidence="4" id="KW-1185">Reference proteome</keyword>
<evidence type="ECO:0000256" key="1">
    <source>
        <dbReference type="SAM" id="MobiDB-lite"/>
    </source>
</evidence>
<sequence length="112" mass="11595">MKKPEASKLTLSLIIGSLAFAILTFAAVSANQTKEAAAAPQESSAAPEVKAIIDDRPSVTVQETAEIAAPKVVSSQAEANVQATTQSTPGTEVQQTDAGSSQTARNILLMQR</sequence>
<feature type="signal peptide" evidence="2">
    <location>
        <begin position="1"/>
        <end position="26"/>
    </location>
</feature>
<accession>A0A3D9IA49</accession>